<dbReference type="EMBL" id="CAJVPM010008653">
    <property type="protein sequence ID" value="CAG8557044.1"/>
    <property type="molecule type" value="Genomic_DNA"/>
</dbReference>
<comment type="caution">
    <text evidence="1">The sequence shown here is derived from an EMBL/GenBank/DDBJ whole genome shotgun (WGS) entry which is preliminary data.</text>
</comment>
<gene>
    <name evidence="1" type="ORF">SCALOS_LOCUS5379</name>
</gene>
<organism evidence="1 2">
    <name type="scientific">Scutellospora calospora</name>
    <dbReference type="NCBI Taxonomy" id="85575"/>
    <lineage>
        <taxon>Eukaryota</taxon>
        <taxon>Fungi</taxon>
        <taxon>Fungi incertae sedis</taxon>
        <taxon>Mucoromycota</taxon>
        <taxon>Glomeromycotina</taxon>
        <taxon>Glomeromycetes</taxon>
        <taxon>Diversisporales</taxon>
        <taxon>Gigasporaceae</taxon>
        <taxon>Scutellospora</taxon>
    </lineage>
</organism>
<protein>
    <submittedName>
        <fullName evidence="1">820_t:CDS:1</fullName>
    </submittedName>
</protein>
<feature type="non-terminal residue" evidence="1">
    <location>
        <position position="1"/>
    </location>
</feature>
<reference evidence="1" key="1">
    <citation type="submission" date="2021-06" db="EMBL/GenBank/DDBJ databases">
        <authorList>
            <person name="Kallberg Y."/>
            <person name="Tangrot J."/>
            <person name="Rosling A."/>
        </authorList>
    </citation>
    <scope>NUCLEOTIDE SEQUENCE</scope>
    <source>
        <strain evidence="1">AU212A</strain>
    </source>
</reference>
<accession>A0ACA9LZ05</accession>
<proteinExistence type="predicted"/>
<feature type="non-terminal residue" evidence="1">
    <location>
        <position position="229"/>
    </location>
</feature>
<dbReference type="Proteomes" id="UP000789860">
    <property type="component" value="Unassembled WGS sequence"/>
</dbReference>
<name>A0ACA9LZ05_9GLOM</name>
<sequence>LWNRLPSSSVTTIAYKEGHVATGLKDGFIWIYHCIIDEQGVLQLRHKVLCIGHKSAITALTITEGLTDGCVGNNYVLISASEDGEVMKWCLLDGRCLVCMPKAFDGPIRSIKPLAACAETPKILLCSGFSNEITILNSTSLEVVRIWAGHNDWVACTPFYDSDARQLRLLSSNFNGFLKIWAFDENRQTIIKEYDNVGILQAQGDKILELINNPYDIGVIMAITNNYII</sequence>
<keyword evidence="2" id="KW-1185">Reference proteome</keyword>
<evidence type="ECO:0000313" key="1">
    <source>
        <dbReference type="EMBL" id="CAG8557044.1"/>
    </source>
</evidence>
<evidence type="ECO:0000313" key="2">
    <source>
        <dbReference type="Proteomes" id="UP000789860"/>
    </source>
</evidence>